<dbReference type="PANTHER" id="PTHR31935">
    <property type="entry name" value="COILED-COIL DOMAIN-CONTAINING PROTEIN 13"/>
    <property type="match status" value="1"/>
</dbReference>
<feature type="region of interest" description="Disordered" evidence="2">
    <location>
        <begin position="1"/>
        <end position="54"/>
    </location>
</feature>
<evidence type="ECO:0000313" key="4">
    <source>
        <dbReference type="Proteomes" id="UP000006671"/>
    </source>
</evidence>
<proteinExistence type="predicted"/>
<dbReference type="VEuPathDB" id="AmoebaDB:NAEGRDRAFT_47230"/>
<dbReference type="GeneID" id="8861402"/>
<dbReference type="RefSeq" id="XP_002680079.1">
    <property type="nucleotide sequence ID" value="XM_002680033.1"/>
</dbReference>
<evidence type="ECO:0000256" key="2">
    <source>
        <dbReference type="SAM" id="MobiDB-lite"/>
    </source>
</evidence>
<gene>
    <name evidence="3" type="ORF">NAEGRDRAFT_47230</name>
</gene>
<dbReference type="InParanoid" id="D2V796"/>
<feature type="compositionally biased region" description="Basic and acidic residues" evidence="2">
    <location>
        <begin position="13"/>
        <end position="28"/>
    </location>
</feature>
<accession>D2V796</accession>
<feature type="region of interest" description="Disordered" evidence="2">
    <location>
        <begin position="531"/>
        <end position="563"/>
    </location>
</feature>
<feature type="coiled-coil region" evidence="1">
    <location>
        <begin position="161"/>
        <end position="188"/>
    </location>
</feature>
<dbReference type="Proteomes" id="UP000006671">
    <property type="component" value="Unassembled WGS sequence"/>
</dbReference>
<name>D2V796_NAEGR</name>
<protein>
    <submittedName>
        <fullName evidence="3">Predicted protein</fullName>
    </submittedName>
</protein>
<dbReference type="AlphaFoldDB" id="D2V796"/>
<feature type="coiled-coil region" evidence="1">
    <location>
        <begin position="68"/>
        <end position="105"/>
    </location>
</feature>
<organism evidence="4">
    <name type="scientific">Naegleria gruberi</name>
    <name type="common">Amoeba</name>
    <dbReference type="NCBI Taxonomy" id="5762"/>
    <lineage>
        <taxon>Eukaryota</taxon>
        <taxon>Discoba</taxon>
        <taxon>Heterolobosea</taxon>
        <taxon>Tetramitia</taxon>
        <taxon>Eutetramitia</taxon>
        <taxon>Vahlkampfiidae</taxon>
        <taxon>Naegleria</taxon>
    </lineage>
</organism>
<evidence type="ECO:0000313" key="3">
    <source>
        <dbReference type="EMBL" id="EFC47335.1"/>
    </source>
</evidence>
<dbReference type="PANTHER" id="PTHR31935:SF1">
    <property type="entry name" value="COILED-COIL DOMAIN-CONTAINING PROTEIN 13"/>
    <property type="match status" value="1"/>
</dbReference>
<keyword evidence="1" id="KW-0175">Coiled coil</keyword>
<reference evidence="3 4" key="1">
    <citation type="journal article" date="2010" name="Cell">
        <title>The genome of Naegleria gruberi illuminates early eukaryotic versatility.</title>
        <authorList>
            <person name="Fritz-Laylin L.K."/>
            <person name="Prochnik S.E."/>
            <person name="Ginger M.L."/>
            <person name="Dacks J.B."/>
            <person name="Carpenter M.L."/>
            <person name="Field M.C."/>
            <person name="Kuo A."/>
            <person name="Paredez A."/>
            <person name="Chapman J."/>
            <person name="Pham J."/>
            <person name="Shu S."/>
            <person name="Neupane R."/>
            <person name="Cipriano M."/>
            <person name="Mancuso J."/>
            <person name="Tu H."/>
            <person name="Salamov A."/>
            <person name="Lindquist E."/>
            <person name="Shapiro H."/>
            <person name="Lucas S."/>
            <person name="Grigoriev I.V."/>
            <person name="Cande W.Z."/>
            <person name="Fulton C."/>
            <person name="Rokhsar D.S."/>
            <person name="Dawson S.C."/>
        </authorList>
    </citation>
    <scope>NUCLEOTIDE SEQUENCE [LARGE SCALE GENOMIC DNA]</scope>
    <source>
        <strain evidence="3 4">NEG-M</strain>
    </source>
</reference>
<feature type="compositionally biased region" description="Low complexity" evidence="2">
    <location>
        <begin position="531"/>
        <end position="541"/>
    </location>
</feature>
<dbReference type="KEGG" id="ngr:NAEGRDRAFT_47230"/>
<dbReference type="STRING" id="5762.D2V796"/>
<keyword evidence="4" id="KW-1185">Reference proteome</keyword>
<dbReference type="OMA" id="YESYIAN"/>
<dbReference type="InterPro" id="IPR038929">
    <property type="entry name" value="CCDC13"/>
</dbReference>
<feature type="coiled-coil region" evidence="1">
    <location>
        <begin position="290"/>
        <end position="325"/>
    </location>
</feature>
<dbReference type="EMBL" id="GG738855">
    <property type="protein sequence ID" value="EFC47335.1"/>
    <property type="molecule type" value="Genomic_DNA"/>
</dbReference>
<dbReference type="OrthoDB" id="10258312at2759"/>
<evidence type="ECO:0000256" key="1">
    <source>
        <dbReference type="SAM" id="Coils"/>
    </source>
</evidence>
<feature type="coiled-coil region" evidence="1">
    <location>
        <begin position="413"/>
        <end position="515"/>
    </location>
</feature>
<sequence length="601" mass="69338">MSTSKQQLQKSSSKQELKSKEIIKKKELDEENSSGDETPPNIEDLGNNKPSSYAKLDKLAMEGSPDVNKSLLEELEAKESEIRDLKEVVEELRNTNREVEALFLDVLTQQVQQLQQSSRSITVTNNNNLRHFSSKVRENLNETNSGSVEEEDGEDETMKLLKQFKERAATYEKRMKMLREQGEKHKNENLKLRALIQKEVGDDLSIDSLLTNSDGFRGRAQQIYLLKNKVKDLQKKLESQTISSPTISNIPSPLSSTINSISPQSVSANENSSISTLSTVSVDERQRKAIEKLEQERRNEVVDLKKEITEKVEEIKAVKNKLDASVARNKILEKTYNEIKAKQARMIEKSENDNKLVDLLKAEIDNLKKRRPKSGASIPSAPQLEQEIKRLPISNTTPDEELRLKLTITTIELEKLKELKKVTGSKITELEQKLNETNEILMKERLQTSELERKCQFLKGERNTFDYPSTSQLQEEIMLLRDENEALKLTIEHSKRSKEEEIRTYQEIIETQKRNYEQHITALKDKLGESSQLSSSFELPSIRQRTPPRLDPEAQQSELEEEQKRLLEENDQLKRQLAEIKNMYNTLAYSQQQRKKFTLNK</sequence>
<feature type="compositionally biased region" description="Low complexity" evidence="2">
    <location>
        <begin position="1"/>
        <end position="12"/>
    </location>
</feature>